<feature type="transmembrane region" description="Helical" evidence="6">
    <location>
        <begin position="210"/>
        <end position="227"/>
    </location>
</feature>
<comment type="subcellular location">
    <subcellularLocation>
        <location evidence="1">Membrane</location>
        <topology evidence="1">Multi-pass membrane protein</topology>
    </subcellularLocation>
</comment>
<evidence type="ECO:0000256" key="5">
    <source>
        <dbReference type="ARBA" id="ARBA00023136"/>
    </source>
</evidence>
<dbReference type="Proteomes" id="UP001500691">
    <property type="component" value="Unassembled WGS sequence"/>
</dbReference>
<feature type="transmembrane region" description="Helical" evidence="6">
    <location>
        <begin position="279"/>
        <end position="303"/>
    </location>
</feature>
<feature type="transmembrane region" description="Helical" evidence="6">
    <location>
        <begin position="233"/>
        <end position="252"/>
    </location>
</feature>
<gene>
    <name evidence="7" type="ORF">GCM10023100_07680</name>
</gene>
<dbReference type="PANTHER" id="PTHR13929:SF0">
    <property type="entry name" value="UBIA PRENYLTRANSFERASE DOMAIN-CONTAINING PROTEIN 1"/>
    <property type="match status" value="1"/>
</dbReference>
<feature type="transmembrane region" description="Helical" evidence="6">
    <location>
        <begin position="156"/>
        <end position="174"/>
    </location>
</feature>
<keyword evidence="2" id="KW-0808">Transferase</keyword>
<sequence length="359" mass="36905">MACGSSFTRQVISGASVKPSAPTSAVAVAEPGVGHAPAGPPPAVAFHPARPARPRPTAYLRLAKLGMVDYYLSLIVVVSLLPASGAGVLGASSWATLAAFLLGELCLVGAAVAYDDITGYRDGSDAANYGTDAAVRRLARKPLLAGTLTEADALRFARAALAAGALCWTAALALAPHRPLWAVLGVAVAALLVPQYSWGLRLGYHGLQEVFLAAVGWAFVLPLYGLLTGRATALAAVEAFLFGLGPLLFGVYSNTNDIAGDRAVGRPTAACLLSRRGNAVFIGALSALETAVIVTAAVLGIVPWWFPPALLPVTAARIAQFTVGMVRGDILRGRLIGIRAHRVLVVALVAANALYAATT</sequence>
<keyword evidence="3 6" id="KW-0812">Transmembrane</keyword>
<evidence type="ECO:0000256" key="2">
    <source>
        <dbReference type="ARBA" id="ARBA00022679"/>
    </source>
</evidence>
<evidence type="ECO:0000256" key="4">
    <source>
        <dbReference type="ARBA" id="ARBA00022989"/>
    </source>
</evidence>
<proteinExistence type="predicted"/>
<evidence type="ECO:0000313" key="8">
    <source>
        <dbReference type="Proteomes" id="UP001500691"/>
    </source>
</evidence>
<dbReference type="InterPro" id="IPR000537">
    <property type="entry name" value="UbiA_prenyltransferase"/>
</dbReference>
<comment type="caution">
    <text evidence="7">The sequence shown here is derived from an EMBL/GenBank/DDBJ whole genome shotgun (WGS) entry which is preliminary data.</text>
</comment>
<evidence type="ECO:0000256" key="1">
    <source>
        <dbReference type="ARBA" id="ARBA00004141"/>
    </source>
</evidence>
<dbReference type="Pfam" id="PF01040">
    <property type="entry name" value="UbiA"/>
    <property type="match status" value="1"/>
</dbReference>
<keyword evidence="8" id="KW-1185">Reference proteome</keyword>
<protein>
    <recommendedName>
        <fullName evidence="9">1,4-dihydroxy-2-naphthoate prenyltransferase</fullName>
    </recommendedName>
</protein>
<keyword evidence="4 6" id="KW-1133">Transmembrane helix</keyword>
<evidence type="ECO:0000256" key="3">
    <source>
        <dbReference type="ARBA" id="ARBA00022692"/>
    </source>
</evidence>
<evidence type="ECO:0008006" key="9">
    <source>
        <dbReference type="Google" id="ProtNLM"/>
    </source>
</evidence>
<dbReference type="PANTHER" id="PTHR13929">
    <property type="entry name" value="1,4-DIHYDROXY-2-NAPHTHOATE OCTAPRENYLTRANSFERASE"/>
    <property type="match status" value="1"/>
</dbReference>
<feature type="transmembrane region" description="Helical" evidence="6">
    <location>
        <begin position="70"/>
        <end position="88"/>
    </location>
</feature>
<feature type="transmembrane region" description="Helical" evidence="6">
    <location>
        <begin position="180"/>
        <end position="198"/>
    </location>
</feature>
<dbReference type="InterPro" id="IPR026046">
    <property type="entry name" value="UBIAD1"/>
</dbReference>
<feature type="transmembrane region" description="Helical" evidence="6">
    <location>
        <begin position="94"/>
        <end position="114"/>
    </location>
</feature>
<accession>A0ABP8SB74</accession>
<evidence type="ECO:0000313" key="7">
    <source>
        <dbReference type="EMBL" id="GAA4564943.1"/>
    </source>
</evidence>
<reference evidence="8" key="1">
    <citation type="journal article" date="2019" name="Int. J. Syst. Evol. Microbiol.">
        <title>The Global Catalogue of Microorganisms (GCM) 10K type strain sequencing project: providing services to taxonomists for standard genome sequencing and annotation.</title>
        <authorList>
            <consortium name="The Broad Institute Genomics Platform"/>
            <consortium name="The Broad Institute Genome Sequencing Center for Infectious Disease"/>
            <person name="Wu L."/>
            <person name="Ma J."/>
        </authorList>
    </citation>
    <scope>NUCLEOTIDE SEQUENCE [LARGE SCALE GENOMIC DNA]</scope>
    <source>
        <strain evidence="8">JCM 13278</strain>
    </source>
</reference>
<name>A0ABP8SB74_9ACTN</name>
<organism evidence="7 8">
    <name type="scientific">Actinocorallia cavernae</name>
    <dbReference type="NCBI Taxonomy" id="328075"/>
    <lineage>
        <taxon>Bacteria</taxon>
        <taxon>Bacillati</taxon>
        <taxon>Actinomycetota</taxon>
        <taxon>Actinomycetes</taxon>
        <taxon>Streptosporangiales</taxon>
        <taxon>Thermomonosporaceae</taxon>
        <taxon>Actinocorallia</taxon>
    </lineage>
</organism>
<feature type="transmembrane region" description="Helical" evidence="6">
    <location>
        <begin position="340"/>
        <end position="358"/>
    </location>
</feature>
<dbReference type="EMBL" id="BAABFF010000001">
    <property type="protein sequence ID" value="GAA4564943.1"/>
    <property type="molecule type" value="Genomic_DNA"/>
</dbReference>
<keyword evidence="5 6" id="KW-0472">Membrane</keyword>
<evidence type="ECO:0000256" key="6">
    <source>
        <dbReference type="SAM" id="Phobius"/>
    </source>
</evidence>